<feature type="region of interest" description="Disordered" evidence="1">
    <location>
        <begin position="68"/>
        <end position="94"/>
    </location>
</feature>
<evidence type="ECO:0000256" key="1">
    <source>
        <dbReference type="SAM" id="MobiDB-lite"/>
    </source>
</evidence>
<proteinExistence type="predicted"/>
<dbReference type="EMBL" id="CALNXI010001255">
    <property type="protein sequence ID" value="CAH3162121.1"/>
    <property type="molecule type" value="Genomic_DNA"/>
</dbReference>
<keyword evidence="2" id="KW-0732">Signal</keyword>
<sequence>MMKILAVILIFCALTSAKPKLTNFRTVNQDPVEEIEGLLEDETKITEPLGSDATDEVKEVVDNTATFGDELNDHSEGGEGEEGSGVNPAGAGGQRPSPHLKLLIWKCAYICHRHFKHLSFKGCVRDCVYLHIYCHAHPSKCSKKTSADEEQEGMPFVEKESADA</sequence>
<organism evidence="3 4">
    <name type="scientific">Porites evermanni</name>
    <dbReference type="NCBI Taxonomy" id="104178"/>
    <lineage>
        <taxon>Eukaryota</taxon>
        <taxon>Metazoa</taxon>
        <taxon>Cnidaria</taxon>
        <taxon>Anthozoa</taxon>
        <taxon>Hexacorallia</taxon>
        <taxon>Scleractinia</taxon>
        <taxon>Fungiina</taxon>
        <taxon>Poritidae</taxon>
        <taxon>Porites</taxon>
    </lineage>
</organism>
<keyword evidence="4" id="KW-1185">Reference proteome</keyword>
<feature type="signal peptide" evidence="2">
    <location>
        <begin position="1"/>
        <end position="17"/>
    </location>
</feature>
<feature type="region of interest" description="Disordered" evidence="1">
    <location>
        <begin position="144"/>
        <end position="164"/>
    </location>
</feature>
<comment type="caution">
    <text evidence="3">The sequence shown here is derived from an EMBL/GenBank/DDBJ whole genome shotgun (WGS) entry which is preliminary data.</text>
</comment>
<accession>A0ABN8QCY4</accession>
<name>A0ABN8QCY4_9CNID</name>
<reference evidence="3 4" key="1">
    <citation type="submission" date="2022-05" db="EMBL/GenBank/DDBJ databases">
        <authorList>
            <consortium name="Genoscope - CEA"/>
            <person name="William W."/>
        </authorList>
    </citation>
    <scope>NUCLEOTIDE SEQUENCE [LARGE SCALE GENOMIC DNA]</scope>
</reference>
<protein>
    <submittedName>
        <fullName evidence="3">Uncharacterized protein</fullName>
    </submittedName>
</protein>
<evidence type="ECO:0000256" key="2">
    <source>
        <dbReference type="SAM" id="SignalP"/>
    </source>
</evidence>
<evidence type="ECO:0000313" key="3">
    <source>
        <dbReference type="EMBL" id="CAH3162121.1"/>
    </source>
</evidence>
<evidence type="ECO:0000313" key="4">
    <source>
        <dbReference type="Proteomes" id="UP001159427"/>
    </source>
</evidence>
<gene>
    <name evidence="3" type="ORF">PEVE_00004159</name>
</gene>
<dbReference type="Proteomes" id="UP001159427">
    <property type="component" value="Unassembled WGS sequence"/>
</dbReference>
<feature type="chain" id="PRO_5046533526" evidence="2">
    <location>
        <begin position="18"/>
        <end position="164"/>
    </location>
</feature>